<dbReference type="PANTHER" id="PTHR37839:SF1">
    <property type="entry name" value="NA(+)-TRANSLOCATING NADH-QUINONE REDUCTASE SUBUNIT A"/>
    <property type="match status" value="1"/>
</dbReference>
<dbReference type="STRING" id="441119.SAMN04488047_11736"/>
<evidence type="ECO:0000259" key="2">
    <source>
        <dbReference type="Pfam" id="PF24836"/>
    </source>
</evidence>
<feature type="domain" description="NqrA second alpha/beta" evidence="2">
    <location>
        <begin position="92"/>
        <end position="232"/>
    </location>
</feature>
<evidence type="ECO:0000259" key="1">
    <source>
        <dbReference type="Pfam" id="PF05896"/>
    </source>
</evidence>
<dbReference type="Pfam" id="PF24836">
    <property type="entry name" value="NQRA_2nd"/>
    <property type="match status" value="1"/>
</dbReference>
<organism evidence="3 4">
    <name type="scientific">Tranquillimonas alkanivorans</name>
    <dbReference type="NCBI Taxonomy" id="441119"/>
    <lineage>
        <taxon>Bacteria</taxon>
        <taxon>Pseudomonadati</taxon>
        <taxon>Pseudomonadota</taxon>
        <taxon>Alphaproteobacteria</taxon>
        <taxon>Rhodobacterales</taxon>
        <taxon>Roseobacteraceae</taxon>
        <taxon>Tranquillimonas</taxon>
    </lineage>
</organism>
<dbReference type="AlphaFoldDB" id="A0A1I5U3J3"/>
<dbReference type="InterPro" id="IPR056148">
    <property type="entry name" value="NQRA_2nd"/>
</dbReference>
<dbReference type="InterPro" id="IPR008703">
    <property type="entry name" value="NqrA"/>
</dbReference>
<gene>
    <name evidence="3" type="ORF">SAMN04488047_11736</name>
</gene>
<dbReference type="GO" id="GO:0006814">
    <property type="term" value="P:sodium ion transport"/>
    <property type="evidence" value="ECO:0007669"/>
    <property type="project" value="InterPro"/>
</dbReference>
<protein>
    <submittedName>
        <fullName evidence="3">Na+-transporting NADH:ubiquinone oxidoreductase subunit A</fullName>
    </submittedName>
</protein>
<dbReference type="InterPro" id="IPR056147">
    <property type="entry name" value="NQRA_N"/>
</dbReference>
<evidence type="ECO:0000313" key="3">
    <source>
        <dbReference type="EMBL" id="SFP89863.1"/>
    </source>
</evidence>
<proteinExistence type="predicted"/>
<accession>A0A1I5U3J3</accession>
<dbReference type="EMBL" id="FOXA01000017">
    <property type="protein sequence ID" value="SFP89863.1"/>
    <property type="molecule type" value="Genomic_DNA"/>
</dbReference>
<reference evidence="3 4" key="1">
    <citation type="submission" date="2016-10" db="EMBL/GenBank/DDBJ databases">
        <authorList>
            <person name="de Groot N.N."/>
        </authorList>
    </citation>
    <scope>NUCLEOTIDE SEQUENCE [LARGE SCALE GENOMIC DNA]</scope>
    <source>
        <strain evidence="3 4">DSM 19547</strain>
    </source>
</reference>
<evidence type="ECO:0000313" key="4">
    <source>
        <dbReference type="Proteomes" id="UP000199356"/>
    </source>
</evidence>
<dbReference type="OrthoDB" id="9774536at2"/>
<dbReference type="Pfam" id="PF05896">
    <property type="entry name" value="NQRA_N"/>
    <property type="match status" value="1"/>
</dbReference>
<sequence length="397" mass="43002">MTAEAAHETRMPERVALTGADCPGVRPRFAVEQGQRVARGETVFVDRARPEIAFAAPMAGTVARVEYGPRRTLGSLVIAREERDDAVTKRPEDVRAALLARGLWPAFRTRPFGRIPDPDAVPDAIFVIACEPDPAAPDPAAVITQAGDTFARGLKHLTRLTEGPVWVCQHPGANLAPVSDRVRVSDSGRRPAERTAAAHVHRCRSVADTGTVWTVGYQDVMSVGALMETGRFDATRTVMLTGPLARRPRAIQTVAGADLRDLSAGEVTLGVRGLRLFSGTPSAGRQAAWLGRDHRIVTLDATPPRRRPAHRTWLGLRAETGPRPIIPSDRLDHALPRGIYAAPLMRALAVGDAETAERLGCLDLLEDDVALLSPLCTSGADYRPLLRRVLDELEEAR</sequence>
<keyword evidence="4" id="KW-1185">Reference proteome</keyword>
<dbReference type="PANTHER" id="PTHR37839">
    <property type="entry name" value="NA(+)-TRANSLOCATING NADH-QUINONE REDUCTASE SUBUNIT A"/>
    <property type="match status" value="1"/>
</dbReference>
<dbReference type="RefSeq" id="WP_093424453.1">
    <property type="nucleotide sequence ID" value="NZ_FOXA01000017.1"/>
</dbReference>
<dbReference type="Proteomes" id="UP000199356">
    <property type="component" value="Unassembled WGS sequence"/>
</dbReference>
<name>A0A1I5U3J3_9RHOB</name>
<dbReference type="GO" id="GO:0016655">
    <property type="term" value="F:oxidoreductase activity, acting on NAD(P)H, quinone or similar compound as acceptor"/>
    <property type="evidence" value="ECO:0007669"/>
    <property type="project" value="InterPro"/>
</dbReference>
<keyword evidence="3" id="KW-0830">Ubiquinone</keyword>
<feature type="domain" description="NqrA N-terminal barrel-sandwich hybrid" evidence="1">
    <location>
        <begin position="5"/>
        <end position="79"/>
    </location>
</feature>